<sequence length="200" mass="22809">MKTVVMDTSNAYLVIALYENDKCLERYQEFGNKKQSEYAITYLDEMLKRNNFNILDFDEMIITIGPGSYTGQRVALTIAKTLAAISKIKIKAVSSLHGYVGSDKAISVIDARSKKIFVGVYDNNCKVIDDQIMLIDDFNDFKKQYPDYPVYGDSEIVGYDKIEVDLCKNIYEASKSIEYVEDVDNLIPHYLKDVEAKKIC</sequence>
<dbReference type="EMBL" id="NFLB01000005">
    <property type="protein sequence ID" value="OUQ05456.1"/>
    <property type="molecule type" value="Genomic_DNA"/>
</dbReference>
<evidence type="ECO:0000313" key="2">
    <source>
        <dbReference type="EMBL" id="OUQ05456.1"/>
    </source>
</evidence>
<dbReference type="GO" id="GO:0002949">
    <property type="term" value="P:tRNA threonylcarbamoyladenosine modification"/>
    <property type="evidence" value="ECO:0007669"/>
    <property type="project" value="InterPro"/>
</dbReference>
<name>A0A1Y4QJJ5_9FIRM</name>
<proteinExistence type="predicted"/>
<dbReference type="RefSeq" id="WP_087255866.1">
    <property type="nucleotide sequence ID" value="NZ_JBKTEH010000007.1"/>
</dbReference>
<dbReference type="Gene3D" id="3.30.420.40">
    <property type="match status" value="1"/>
</dbReference>
<evidence type="ECO:0000259" key="1">
    <source>
        <dbReference type="Pfam" id="PF00814"/>
    </source>
</evidence>
<dbReference type="InterPro" id="IPR043129">
    <property type="entry name" value="ATPase_NBD"/>
</dbReference>
<accession>A0A1Y4QJJ5</accession>
<evidence type="ECO:0000313" key="3">
    <source>
        <dbReference type="Proteomes" id="UP000196258"/>
    </source>
</evidence>
<dbReference type="NCBIfam" id="TIGR03725">
    <property type="entry name" value="T6A_YeaZ"/>
    <property type="match status" value="1"/>
</dbReference>
<dbReference type="Proteomes" id="UP000196258">
    <property type="component" value="Unassembled WGS sequence"/>
</dbReference>
<dbReference type="Pfam" id="PF00814">
    <property type="entry name" value="TsaD"/>
    <property type="match status" value="1"/>
</dbReference>
<dbReference type="InterPro" id="IPR000905">
    <property type="entry name" value="Gcp-like_dom"/>
</dbReference>
<keyword evidence="2" id="KW-0808">Transferase</keyword>
<dbReference type="SUPFAM" id="SSF53067">
    <property type="entry name" value="Actin-like ATPase domain"/>
    <property type="match status" value="1"/>
</dbReference>
<dbReference type="InterPro" id="IPR022496">
    <property type="entry name" value="T6A_TsaB"/>
</dbReference>
<dbReference type="Gene3D" id="3.30.420.200">
    <property type="match status" value="1"/>
</dbReference>
<dbReference type="AlphaFoldDB" id="A0A1Y4QJJ5"/>
<feature type="domain" description="Gcp-like" evidence="1">
    <location>
        <begin position="33"/>
        <end position="132"/>
    </location>
</feature>
<gene>
    <name evidence="2" type="ORF">B5E91_05405</name>
</gene>
<dbReference type="GO" id="GO:0016740">
    <property type="term" value="F:transferase activity"/>
    <property type="evidence" value="ECO:0007669"/>
    <property type="project" value="UniProtKB-KW"/>
</dbReference>
<reference evidence="3" key="1">
    <citation type="submission" date="2017-04" db="EMBL/GenBank/DDBJ databases">
        <title>Function of individual gut microbiota members based on whole genome sequencing of pure cultures obtained from chicken caecum.</title>
        <authorList>
            <person name="Medvecky M."/>
            <person name="Cejkova D."/>
            <person name="Polansky O."/>
            <person name="Karasova D."/>
            <person name="Kubasova T."/>
            <person name="Cizek A."/>
            <person name="Rychlik I."/>
        </authorList>
    </citation>
    <scope>NUCLEOTIDE SEQUENCE [LARGE SCALE GENOMIC DNA]</scope>
    <source>
        <strain evidence="3">An149</strain>
    </source>
</reference>
<protein>
    <submittedName>
        <fullName evidence="2">tRNA (Adenosine(37)-N6)-threonylcarbamoyltransferase complex dimerization subunit type 1 TsaB</fullName>
    </submittedName>
</protein>
<comment type="caution">
    <text evidence="2">The sequence shown here is derived from an EMBL/GenBank/DDBJ whole genome shotgun (WGS) entry which is preliminary data.</text>
</comment>
<organism evidence="2 3">
    <name type="scientific">Thomasclavelia spiroformis</name>
    <dbReference type="NCBI Taxonomy" id="29348"/>
    <lineage>
        <taxon>Bacteria</taxon>
        <taxon>Bacillati</taxon>
        <taxon>Bacillota</taxon>
        <taxon>Erysipelotrichia</taxon>
        <taxon>Erysipelotrichales</taxon>
        <taxon>Coprobacillaceae</taxon>
        <taxon>Thomasclavelia</taxon>
    </lineage>
</organism>